<dbReference type="EMBL" id="CP034900">
    <property type="protein sequence ID" value="QCI15906.1"/>
    <property type="molecule type" value="Genomic_DNA"/>
</dbReference>
<evidence type="ECO:0000256" key="1">
    <source>
        <dbReference type="ARBA" id="ARBA00005898"/>
    </source>
</evidence>
<dbReference type="InterPro" id="IPR036565">
    <property type="entry name" value="Mur-like_cat_sf"/>
</dbReference>
<evidence type="ECO:0000256" key="6">
    <source>
        <dbReference type="ARBA" id="ARBA00023316"/>
    </source>
</evidence>
<evidence type="ECO:0000256" key="4">
    <source>
        <dbReference type="ARBA" id="ARBA00022984"/>
    </source>
</evidence>
<organism evidence="12 13">
    <name type="scientific">Buchnera aphidicola</name>
    <name type="common">Artemisaphis artemisicola</name>
    <dbReference type="NCBI Taxonomy" id="1241836"/>
    <lineage>
        <taxon>Bacteria</taxon>
        <taxon>Pseudomonadati</taxon>
        <taxon>Pseudomonadota</taxon>
        <taxon>Gammaproteobacteria</taxon>
        <taxon>Enterobacterales</taxon>
        <taxon>Erwiniaceae</taxon>
        <taxon>Buchnera</taxon>
    </lineage>
</organism>
<dbReference type="InterPro" id="IPR013221">
    <property type="entry name" value="Mur_ligase_cen"/>
</dbReference>
<name>A0A4D6XEQ7_9GAMM</name>
<dbReference type="SUPFAM" id="SSF53623">
    <property type="entry name" value="MurD-like peptide ligases, catalytic domain"/>
    <property type="match status" value="1"/>
</dbReference>
<keyword evidence="7" id="KW-0963">Cytoplasm</keyword>
<dbReference type="Pfam" id="PF02875">
    <property type="entry name" value="Mur_ligase_C"/>
    <property type="match status" value="1"/>
</dbReference>
<dbReference type="GO" id="GO:0000287">
    <property type="term" value="F:magnesium ion binding"/>
    <property type="evidence" value="ECO:0007669"/>
    <property type="project" value="UniProtKB-UniRule"/>
</dbReference>
<reference evidence="12 13" key="2">
    <citation type="submission" date="2019-05" db="EMBL/GenBank/DDBJ databases">
        <title>Genome evolution of the obligate endosymbiont Buchnera aphidicola.</title>
        <authorList>
            <person name="Moran N.A."/>
        </authorList>
    </citation>
    <scope>NUCLEOTIDE SEQUENCE [LARGE SCALE GENOMIC DNA]</scope>
    <source>
        <strain evidence="12 13">Aar</strain>
    </source>
</reference>
<dbReference type="UniPathway" id="UPA00219"/>
<dbReference type="HAMAP" id="MF_00208">
    <property type="entry name" value="MurE"/>
    <property type="match status" value="1"/>
</dbReference>
<proteinExistence type="inferred from homology"/>
<dbReference type="GO" id="GO:0008765">
    <property type="term" value="F:UDP-N-acetylmuramoylalanyl-D-glutamate-2,6-diaminopimelate ligase activity"/>
    <property type="evidence" value="ECO:0007669"/>
    <property type="project" value="UniProtKB-UniRule"/>
</dbReference>
<dbReference type="Gene3D" id="3.90.190.20">
    <property type="entry name" value="Mur ligase, C-terminal domain"/>
    <property type="match status" value="1"/>
</dbReference>
<feature type="binding site" evidence="7">
    <location>
        <begin position="116"/>
        <end position="122"/>
    </location>
    <ligand>
        <name>ATP</name>
        <dbReference type="ChEBI" id="CHEBI:30616"/>
    </ligand>
</feature>
<keyword evidence="7" id="KW-0067">ATP-binding</keyword>
<comment type="pathway">
    <text evidence="7 8">Cell wall biogenesis; peptidoglycan biosynthesis.</text>
</comment>
<dbReference type="Gene3D" id="3.40.1190.10">
    <property type="entry name" value="Mur-like, catalytic domain"/>
    <property type="match status" value="1"/>
</dbReference>
<evidence type="ECO:0000256" key="5">
    <source>
        <dbReference type="ARBA" id="ARBA00023306"/>
    </source>
</evidence>
<comment type="subcellular location">
    <subcellularLocation>
        <location evidence="7 8">Cytoplasm</location>
    </subcellularLocation>
</comment>
<dbReference type="GO" id="GO:0071555">
    <property type="term" value="P:cell wall organization"/>
    <property type="evidence" value="ECO:0007669"/>
    <property type="project" value="UniProtKB-KW"/>
</dbReference>
<feature type="binding site" evidence="7">
    <location>
        <position position="185"/>
    </location>
    <ligand>
        <name>UDP-N-acetyl-alpha-D-muramoyl-L-alanyl-D-glutamate</name>
        <dbReference type="ChEBI" id="CHEBI:83900"/>
    </ligand>
</feature>
<dbReference type="InterPro" id="IPR035911">
    <property type="entry name" value="MurE/MurF_N"/>
</dbReference>
<keyword evidence="7 12" id="KW-0436">Ligase</keyword>
<evidence type="ECO:0000259" key="10">
    <source>
        <dbReference type="Pfam" id="PF02875"/>
    </source>
</evidence>
<dbReference type="Gene3D" id="3.40.1390.10">
    <property type="entry name" value="MurE/MurF, N-terminal domain"/>
    <property type="match status" value="1"/>
</dbReference>
<accession>A0A4D6XEQ7</accession>
<feature type="binding site" evidence="7">
    <location>
        <position position="29"/>
    </location>
    <ligand>
        <name>UDP-N-acetyl-alpha-D-muramoyl-L-alanyl-D-glutamate</name>
        <dbReference type="ChEBI" id="CHEBI:83900"/>
    </ligand>
</feature>
<dbReference type="EC" id="6.3.2.13" evidence="7"/>
<dbReference type="GO" id="GO:0051301">
    <property type="term" value="P:cell division"/>
    <property type="evidence" value="ECO:0007669"/>
    <property type="project" value="UniProtKB-KW"/>
</dbReference>
<keyword evidence="2 7" id="KW-0132">Cell division</keyword>
<evidence type="ECO:0000256" key="3">
    <source>
        <dbReference type="ARBA" id="ARBA00022960"/>
    </source>
</evidence>
<dbReference type="PANTHER" id="PTHR23135:SF4">
    <property type="entry name" value="UDP-N-ACETYLMURAMOYL-L-ALANYL-D-GLUTAMATE--2,6-DIAMINOPIMELATE LIGASE MURE HOMOLOG, CHLOROPLASTIC"/>
    <property type="match status" value="1"/>
</dbReference>
<gene>
    <name evidence="7" type="primary">murE</name>
    <name evidence="12" type="ORF">D9V59_01100</name>
</gene>
<dbReference type="Pfam" id="PF01225">
    <property type="entry name" value="Mur_ligase"/>
    <property type="match status" value="1"/>
</dbReference>
<dbReference type="InterPro" id="IPR000713">
    <property type="entry name" value="Mur_ligase_N"/>
</dbReference>
<feature type="binding site" evidence="7">
    <location>
        <begin position="158"/>
        <end position="159"/>
    </location>
    <ligand>
        <name>UDP-N-acetyl-alpha-D-muramoyl-L-alanyl-D-glutamate</name>
        <dbReference type="ChEBI" id="CHEBI:83900"/>
    </ligand>
</feature>
<evidence type="ECO:0000313" key="13">
    <source>
        <dbReference type="Proteomes" id="UP000298654"/>
    </source>
</evidence>
<keyword evidence="6 7" id="KW-0961">Cell wall biogenesis/degradation</keyword>
<feature type="domain" description="Mur ligase central" evidence="11">
    <location>
        <begin position="114"/>
        <end position="320"/>
    </location>
</feature>
<comment type="PTM">
    <text evidence="7">Carboxylation is probably crucial for Mg(2+) binding and, consequently, for the gamma-phosphate positioning of ATP.</text>
</comment>
<evidence type="ECO:0000256" key="8">
    <source>
        <dbReference type="RuleBase" id="RU004135"/>
    </source>
</evidence>
<feature type="binding site" evidence="7">
    <location>
        <begin position="416"/>
        <end position="419"/>
    </location>
    <ligand>
        <name>meso-2,6-diaminopimelate</name>
        <dbReference type="ChEBI" id="CHEBI:57791"/>
    </ligand>
</feature>
<sequence length="497" mass="56793">MNKIELKYLLLPWIKKIPDIHILKLNADSRTLTPGDLFIAIPGEKKDGRNFINEAIYKKVSAILYETQSKEIHGTLKYIDNIPIIYFFELSKNISILASRFYKKPGKKLKIVGVTGTNGKTTVTQLINQWSEILGNKTATMGTLGNGFYGSLYSTKNTTPSAIFIHSFLSIALEKKTKLVTIEVSSHGLIQNRVRAVPFEIAIFTNLTQDHLDYHQNMKNYQSAKWLLFSKHKVKKIILNADDKYGKIWLKKLLNCYTIAVTIKNSIQKKYATKWINATNIEHNNNLIYITFQSSWGEGKISSCLIGDFNVYNILLSLACLLELGHSLYELIRTCTQIKTIQGRMQIFSVNKKPIFIIDYAHTPDALKKTLNAIRLHYKKYIWCIFGCGGERDKKKRPIMGSIAEKIANKVILTNDNPRHEKELEIIQDILKGCKNKKNILVISNRKNAISYAFSKAKHNHIILIAGKGHEEEQIIQDQHTYHSDKMIVLKLLGNQI</sequence>
<keyword evidence="4 7" id="KW-0573">Peptidoglycan synthesis</keyword>
<dbReference type="Pfam" id="PF08245">
    <property type="entry name" value="Mur_ligase_M"/>
    <property type="match status" value="1"/>
</dbReference>
<evidence type="ECO:0000259" key="9">
    <source>
        <dbReference type="Pfam" id="PF01225"/>
    </source>
</evidence>
<evidence type="ECO:0000313" key="12">
    <source>
        <dbReference type="EMBL" id="QCI15906.1"/>
    </source>
</evidence>
<feature type="binding site" evidence="7">
    <location>
        <position position="157"/>
    </location>
    <ligand>
        <name>UDP-N-acetyl-alpha-D-muramoyl-L-alanyl-D-glutamate</name>
        <dbReference type="ChEBI" id="CHEBI:83900"/>
    </ligand>
</feature>
<feature type="modified residue" description="N6-carboxylysine" evidence="7">
    <location>
        <position position="225"/>
    </location>
</feature>
<reference evidence="12 13" key="1">
    <citation type="submission" date="2018-12" db="EMBL/GenBank/DDBJ databases">
        <authorList>
            <person name="Chong R.A."/>
        </authorList>
    </citation>
    <scope>NUCLEOTIDE SEQUENCE [LARGE SCALE GENOMIC DNA]</scope>
    <source>
        <strain evidence="12 13">Aar</strain>
    </source>
</reference>
<comment type="cofactor">
    <cofactor evidence="7">
        <name>Mg(2+)</name>
        <dbReference type="ChEBI" id="CHEBI:18420"/>
    </cofactor>
</comment>
<keyword evidence="7" id="KW-0460">Magnesium</keyword>
<comment type="caution">
    <text evidence="7">Lacks conserved residue(s) required for the propagation of feature annotation.</text>
</comment>
<dbReference type="GO" id="GO:0008360">
    <property type="term" value="P:regulation of cell shape"/>
    <property type="evidence" value="ECO:0007669"/>
    <property type="project" value="UniProtKB-KW"/>
</dbReference>
<feature type="domain" description="Mur ligase C-terminal" evidence="10">
    <location>
        <begin position="343"/>
        <end position="469"/>
    </location>
</feature>
<feature type="binding site" evidence="7">
    <location>
        <position position="467"/>
    </location>
    <ligand>
        <name>meso-2,6-diaminopimelate</name>
        <dbReference type="ChEBI" id="CHEBI:57791"/>
    </ligand>
</feature>
<dbReference type="AlphaFoldDB" id="A0A4D6XEQ7"/>
<dbReference type="GO" id="GO:0005524">
    <property type="term" value="F:ATP binding"/>
    <property type="evidence" value="ECO:0007669"/>
    <property type="project" value="UniProtKB-UniRule"/>
</dbReference>
<keyword evidence="7" id="KW-0547">Nucleotide-binding</keyword>
<feature type="short sequence motif" description="Meso-diaminopimelate recognition motif" evidence="7">
    <location>
        <begin position="416"/>
        <end position="419"/>
    </location>
</feature>
<dbReference type="Proteomes" id="UP000298654">
    <property type="component" value="Chromosome"/>
</dbReference>
<evidence type="ECO:0000256" key="7">
    <source>
        <dbReference type="HAMAP-Rule" id="MF_00208"/>
    </source>
</evidence>
<feature type="binding site" evidence="7">
    <location>
        <position position="191"/>
    </location>
    <ligand>
        <name>UDP-N-acetyl-alpha-D-muramoyl-L-alanyl-D-glutamate</name>
        <dbReference type="ChEBI" id="CHEBI:83900"/>
    </ligand>
</feature>
<evidence type="ECO:0000259" key="11">
    <source>
        <dbReference type="Pfam" id="PF08245"/>
    </source>
</evidence>
<dbReference type="GO" id="GO:0005737">
    <property type="term" value="C:cytoplasm"/>
    <property type="evidence" value="ECO:0007669"/>
    <property type="project" value="UniProtKB-SubCell"/>
</dbReference>
<dbReference type="InterPro" id="IPR004101">
    <property type="entry name" value="Mur_ligase_C"/>
</dbReference>
<keyword evidence="3 7" id="KW-0133">Cell shape</keyword>
<protein>
    <recommendedName>
        <fullName evidence="7">UDP-N-acetylmuramoyl-L-alanyl-D-glutamate--2,6-diaminopimelate ligase</fullName>
        <ecNumber evidence="7">6.3.2.13</ecNumber>
    </recommendedName>
    <alternativeName>
        <fullName evidence="7">Meso-A2pm-adding enzyme</fullName>
    </alternativeName>
    <alternativeName>
        <fullName evidence="7">Meso-diaminopimelate-adding enzyme</fullName>
    </alternativeName>
    <alternativeName>
        <fullName evidence="7">UDP-MurNAc-L-Ala-D-Glu:meso-diaminopimelate ligase</fullName>
    </alternativeName>
    <alternativeName>
        <fullName evidence="7">UDP-MurNAc-tripeptide synthetase</fullName>
    </alternativeName>
    <alternativeName>
        <fullName evidence="7">UDP-N-acetylmuramyl-tripeptide synthetase</fullName>
    </alternativeName>
</protein>
<comment type="function">
    <text evidence="7">Catalyzes the addition of meso-diaminopimelic acid to the nucleotide precursor UDP-N-acetylmuramoyl-L-alanyl-D-glutamate (UMAG) in the biosynthesis of bacterial cell-wall peptidoglycan.</text>
</comment>
<comment type="catalytic activity">
    <reaction evidence="7">
        <text>UDP-N-acetyl-alpha-D-muramoyl-L-alanyl-D-glutamate + meso-2,6-diaminopimelate + ATP = UDP-N-acetyl-alpha-D-muramoyl-L-alanyl-gamma-D-glutamyl-meso-2,6-diaminopimelate + ADP + phosphate + H(+)</text>
        <dbReference type="Rhea" id="RHEA:23676"/>
        <dbReference type="ChEBI" id="CHEBI:15378"/>
        <dbReference type="ChEBI" id="CHEBI:30616"/>
        <dbReference type="ChEBI" id="CHEBI:43474"/>
        <dbReference type="ChEBI" id="CHEBI:57791"/>
        <dbReference type="ChEBI" id="CHEBI:83900"/>
        <dbReference type="ChEBI" id="CHEBI:83905"/>
        <dbReference type="ChEBI" id="CHEBI:456216"/>
        <dbReference type="EC" id="6.3.2.13"/>
    </reaction>
</comment>
<dbReference type="OrthoDB" id="9800958at2"/>
<dbReference type="RefSeq" id="WP_158364278.1">
    <property type="nucleotide sequence ID" value="NZ_CP034900.1"/>
</dbReference>
<feature type="binding site" evidence="7">
    <location>
        <position position="392"/>
    </location>
    <ligand>
        <name>meso-2,6-diaminopimelate</name>
        <dbReference type="ChEBI" id="CHEBI:57791"/>
    </ligand>
</feature>
<feature type="binding site" evidence="7">
    <location>
        <position position="193"/>
    </location>
    <ligand>
        <name>UDP-N-acetyl-alpha-D-muramoyl-L-alanyl-D-glutamate</name>
        <dbReference type="ChEBI" id="CHEBI:83900"/>
    </ligand>
</feature>
<dbReference type="SUPFAM" id="SSF63418">
    <property type="entry name" value="MurE/MurF N-terminal domain"/>
    <property type="match status" value="1"/>
</dbReference>
<feature type="domain" description="Mur ligase N-terminal catalytic" evidence="9">
    <location>
        <begin position="25"/>
        <end position="101"/>
    </location>
</feature>
<dbReference type="NCBIfam" id="NF001123">
    <property type="entry name" value="PRK00139.1-1"/>
    <property type="match status" value="1"/>
</dbReference>
<feature type="binding site" evidence="7">
    <location>
        <position position="471"/>
    </location>
    <ligand>
        <name>meso-2,6-diaminopimelate</name>
        <dbReference type="ChEBI" id="CHEBI:57791"/>
    </ligand>
</feature>
<dbReference type="SUPFAM" id="SSF53244">
    <property type="entry name" value="MurD-like peptide ligases, peptide-binding domain"/>
    <property type="match status" value="1"/>
</dbReference>
<comment type="similarity">
    <text evidence="1 7">Belongs to the MurCDEF family. MurE subfamily.</text>
</comment>
<dbReference type="NCBIfam" id="NF001126">
    <property type="entry name" value="PRK00139.1-4"/>
    <property type="match status" value="1"/>
</dbReference>
<keyword evidence="5 7" id="KW-0131">Cell cycle</keyword>
<dbReference type="InterPro" id="IPR036615">
    <property type="entry name" value="Mur_ligase_C_dom_sf"/>
</dbReference>
<dbReference type="PANTHER" id="PTHR23135">
    <property type="entry name" value="MUR LIGASE FAMILY MEMBER"/>
    <property type="match status" value="1"/>
</dbReference>
<dbReference type="NCBIfam" id="TIGR01085">
    <property type="entry name" value="murE"/>
    <property type="match status" value="1"/>
</dbReference>
<dbReference type="GO" id="GO:0009252">
    <property type="term" value="P:peptidoglycan biosynthetic process"/>
    <property type="evidence" value="ECO:0007669"/>
    <property type="project" value="UniProtKB-UniRule"/>
</dbReference>
<evidence type="ECO:0000256" key="2">
    <source>
        <dbReference type="ARBA" id="ARBA00022618"/>
    </source>
</evidence>
<dbReference type="InterPro" id="IPR005761">
    <property type="entry name" value="UDP-N-AcMur-Glu-dNH2Pim_ligase"/>
</dbReference>